<dbReference type="EMBL" id="CM045770">
    <property type="protein sequence ID" value="KAI7990174.1"/>
    <property type="molecule type" value="Genomic_DNA"/>
</dbReference>
<keyword evidence="2" id="KW-1185">Reference proteome</keyword>
<proteinExistence type="predicted"/>
<comment type="caution">
    <text evidence="1">The sequence shown here is derived from an EMBL/GenBank/DDBJ whole genome shotgun (WGS) entry which is preliminary data.</text>
</comment>
<organism evidence="1 2">
    <name type="scientific">Camellia lanceoleosa</name>
    <dbReference type="NCBI Taxonomy" id="1840588"/>
    <lineage>
        <taxon>Eukaryota</taxon>
        <taxon>Viridiplantae</taxon>
        <taxon>Streptophyta</taxon>
        <taxon>Embryophyta</taxon>
        <taxon>Tracheophyta</taxon>
        <taxon>Spermatophyta</taxon>
        <taxon>Magnoliopsida</taxon>
        <taxon>eudicotyledons</taxon>
        <taxon>Gunneridae</taxon>
        <taxon>Pentapetalae</taxon>
        <taxon>asterids</taxon>
        <taxon>Ericales</taxon>
        <taxon>Theaceae</taxon>
        <taxon>Camellia</taxon>
    </lineage>
</organism>
<dbReference type="Proteomes" id="UP001060215">
    <property type="component" value="Chromosome 13"/>
</dbReference>
<reference evidence="1 2" key="1">
    <citation type="journal article" date="2022" name="Plant J.">
        <title>Chromosome-level genome of Camellia lanceoleosa provides a valuable resource for understanding genome evolution and self-incompatibility.</title>
        <authorList>
            <person name="Gong W."/>
            <person name="Xiao S."/>
            <person name="Wang L."/>
            <person name="Liao Z."/>
            <person name="Chang Y."/>
            <person name="Mo W."/>
            <person name="Hu G."/>
            <person name="Li W."/>
            <person name="Zhao G."/>
            <person name="Zhu H."/>
            <person name="Hu X."/>
            <person name="Ji K."/>
            <person name="Xiang X."/>
            <person name="Song Q."/>
            <person name="Yuan D."/>
            <person name="Jin S."/>
            <person name="Zhang L."/>
        </authorList>
    </citation>
    <scope>NUCLEOTIDE SEQUENCE [LARGE SCALE GENOMIC DNA]</scope>
    <source>
        <strain evidence="1">SQ_2022a</strain>
    </source>
</reference>
<gene>
    <name evidence="1" type="ORF">LOK49_LG12G00221</name>
</gene>
<evidence type="ECO:0000313" key="2">
    <source>
        <dbReference type="Proteomes" id="UP001060215"/>
    </source>
</evidence>
<evidence type="ECO:0000313" key="1">
    <source>
        <dbReference type="EMBL" id="KAI7990174.1"/>
    </source>
</evidence>
<accession>A0ACC0FN76</accession>
<protein>
    <submittedName>
        <fullName evidence="1">Fasciclin-like arabinogalactan protein 19</fullName>
    </submittedName>
</protein>
<name>A0ACC0FN76_9ERIC</name>
<sequence length="334" mass="36445">MASNSRLFSVKIFTLCFFTILPIFFLLSTVTVTVIAVPDQELESMLAVLRTRGYNLFCNALTTSDLYFDLLAGTSFTVFVPTDSSLFALDMTSSASVYITALRYYIVPLRLSLADLQNLTSGSILPTLLPIHDIQVQRRPESENFTTNGVDVVPGLFFGRNIAVHGLGGILSFRTQIGLGHGSSLPPPANLYNNQSSRPPVVEQRHDPPSEVLYPVPEPASFDPFSPADSPEIGDFEFNIWPASSTVPAMAPSREQATVSVPKDDDTPTYAPSPSIDETEGDSGEDWRLMLKSTAAIPWAFDTVAPLDCEGKESETLLGHVRVHPSSPRTCLRS</sequence>